<proteinExistence type="predicted"/>
<keyword evidence="2" id="KW-0472">Membrane</keyword>
<keyword evidence="2" id="KW-1133">Transmembrane helix</keyword>
<protein>
    <submittedName>
        <fullName evidence="3">Uncharacterized protein</fullName>
    </submittedName>
</protein>
<sequence length="448" mass="47660">MAKRQRTPTAHQHPHAPPSRTQALVVAGSSLFLSTGLATLTWVWTAALERELASDNDAAVDMDGMVVVAWWAGDAAVKWALLSAGGSLCGTLGLLLRQSSLHRVFAVTTATDLLVTILFTLALASLTLSPSLSGPFGSFLCSSTFASDWTSTRSNQAASPWAGGIDLLFWGVEACDETWQTAMLSVLAGCVVAVVLRAFGTWVTWECNSDMREKELRDRGEAWVDEQDGGARMMRQVDEAVRGAGDHKTPLALEETLGRPRSYSHSASAAASSSRRSQTLPLPYGLDSAKRIRSQSMSYSHASSSRAGGAAGRHPQLVLVPVMLDERGNPVFQPSSPTFTLPPYSCSPPRTRQASSLSHSSSNSPSSSRSSSRSSTKRPRIRSSSSSSGSSSLASPLSAVFVDEPVELSPPCTPTGQSSSTMMSADDKTSRRLRSRAEDVGLMSPPPL</sequence>
<organism evidence="3 4">
    <name type="scientific">Rhodotorula graminis (strain WP1)</name>
    <dbReference type="NCBI Taxonomy" id="578459"/>
    <lineage>
        <taxon>Eukaryota</taxon>
        <taxon>Fungi</taxon>
        <taxon>Dikarya</taxon>
        <taxon>Basidiomycota</taxon>
        <taxon>Pucciniomycotina</taxon>
        <taxon>Microbotryomycetes</taxon>
        <taxon>Sporidiobolales</taxon>
        <taxon>Sporidiobolaceae</taxon>
        <taxon>Rhodotorula</taxon>
    </lineage>
</organism>
<evidence type="ECO:0000256" key="2">
    <source>
        <dbReference type="SAM" id="Phobius"/>
    </source>
</evidence>
<feature type="compositionally biased region" description="Low complexity" evidence="1">
    <location>
        <begin position="259"/>
        <end position="277"/>
    </location>
</feature>
<dbReference type="GeneID" id="28975867"/>
<feature type="compositionally biased region" description="Polar residues" evidence="1">
    <location>
        <begin position="414"/>
        <end position="423"/>
    </location>
</feature>
<dbReference type="RefSeq" id="XP_018274177.1">
    <property type="nucleotide sequence ID" value="XM_018415419.1"/>
</dbReference>
<feature type="compositionally biased region" description="Low complexity" evidence="1">
    <location>
        <begin position="382"/>
        <end position="398"/>
    </location>
</feature>
<dbReference type="OMA" id="GTWVTWE"/>
<feature type="transmembrane region" description="Helical" evidence="2">
    <location>
        <begin position="21"/>
        <end position="44"/>
    </location>
</feature>
<accession>A0A194SBM1</accession>
<dbReference type="AlphaFoldDB" id="A0A194SBM1"/>
<dbReference type="OrthoDB" id="2537982at2759"/>
<dbReference type="EMBL" id="KQ474073">
    <property type="protein sequence ID" value="KPV78128.1"/>
    <property type="molecule type" value="Genomic_DNA"/>
</dbReference>
<feature type="compositionally biased region" description="Low complexity" evidence="1">
    <location>
        <begin position="355"/>
        <end position="374"/>
    </location>
</feature>
<gene>
    <name evidence="3" type="ORF">RHOBADRAFT_50636</name>
</gene>
<feature type="compositionally biased region" description="Basic and acidic residues" evidence="1">
    <location>
        <begin position="425"/>
        <end position="439"/>
    </location>
</feature>
<evidence type="ECO:0000313" key="4">
    <source>
        <dbReference type="Proteomes" id="UP000053890"/>
    </source>
</evidence>
<name>A0A194SBM1_RHOGW</name>
<feature type="region of interest" description="Disordered" evidence="1">
    <location>
        <begin position="255"/>
        <end position="284"/>
    </location>
</feature>
<feature type="transmembrane region" description="Helical" evidence="2">
    <location>
        <begin position="104"/>
        <end position="128"/>
    </location>
</feature>
<feature type="region of interest" description="Disordered" evidence="1">
    <location>
        <begin position="329"/>
        <end position="448"/>
    </location>
</feature>
<keyword evidence="2" id="KW-0812">Transmembrane</keyword>
<dbReference type="Proteomes" id="UP000053890">
    <property type="component" value="Unassembled WGS sequence"/>
</dbReference>
<feature type="region of interest" description="Disordered" evidence="1">
    <location>
        <begin position="1"/>
        <end position="20"/>
    </location>
</feature>
<evidence type="ECO:0000256" key="1">
    <source>
        <dbReference type="SAM" id="MobiDB-lite"/>
    </source>
</evidence>
<evidence type="ECO:0000313" key="3">
    <source>
        <dbReference type="EMBL" id="KPV78128.1"/>
    </source>
</evidence>
<keyword evidence="4" id="KW-1185">Reference proteome</keyword>
<reference evidence="3 4" key="1">
    <citation type="journal article" date="2015" name="Front. Microbiol.">
        <title>Genome sequence of the plant growth promoting endophytic yeast Rhodotorula graminis WP1.</title>
        <authorList>
            <person name="Firrincieli A."/>
            <person name="Otillar R."/>
            <person name="Salamov A."/>
            <person name="Schmutz J."/>
            <person name="Khan Z."/>
            <person name="Redman R.S."/>
            <person name="Fleck N.D."/>
            <person name="Lindquist E."/>
            <person name="Grigoriev I.V."/>
            <person name="Doty S.L."/>
        </authorList>
    </citation>
    <scope>NUCLEOTIDE SEQUENCE [LARGE SCALE GENOMIC DNA]</scope>
    <source>
        <strain evidence="3 4">WP1</strain>
    </source>
</reference>
<feature type="transmembrane region" description="Helical" evidence="2">
    <location>
        <begin position="79"/>
        <end position="97"/>
    </location>
</feature>